<evidence type="ECO:0000256" key="2">
    <source>
        <dbReference type="ARBA" id="ARBA00022475"/>
    </source>
</evidence>
<keyword evidence="5 6" id="KW-0472">Membrane</keyword>
<proteinExistence type="predicted"/>
<dbReference type="EMBL" id="BSFQ01000005">
    <property type="protein sequence ID" value="GLL10611.1"/>
    <property type="molecule type" value="Genomic_DNA"/>
</dbReference>
<feature type="transmembrane region" description="Helical" evidence="6">
    <location>
        <begin position="126"/>
        <end position="148"/>
    </location>
</feature>
<feature type="transmembrane region" description="Helical" evidence="6">
    <location>
        <begin position="229"/>
        <end position="248"/>
    </location>
</feature>
<evidence type="ECO:0000256" key="4">
    <source>
        <dbReference type="ARBA" id="ARBA00022989"/>
    </source>
</evidence>
<comment type="caution">
    <text evidence="7">The sequence shown here is derived from an EMBL/GenBank/DDBJ whole genome shotgun (WGS) entry which is preliminary data.</text>
</comment>
<evidence type="ECO:0000256" key="5">
    <source>
        <dbReference type="ARBA" id="ARBA00023136"/>
    </source>
</evidence>
<keyword evidence="3 6" id="KW-0812">Transmembrane</keyword>
<gene>
    <name evidence="7" type="ORF">GCM10017577_17510</name>
</gene>
<comment type="subcellular location">
    <subcellularLocation>
        <location evidence="1">Cell membrane</location>
        <topology evidence="1">Multi-pass membrane protein</topology>
    </subcellularLocation>
</comment>
<organism evidence="7 8">
    <name type="scientific">Pseudonocardia halophobica</name>
    <dbReference type="NCBI Taxonomy" id="29401"/>
    <lineage>
        <taxon>Bacteria</taxon>
        <taxon>Bacillati</taxon>
        <taxon>Actinomycetota</taxon>
        <taxon>Actinomycetes</taxon>
        <taxon>Pseudonocardiales</taxon>
        <taxon>Pseudonocardiaceae</taxon>
        <taxon>Pseudonocardia</taxon>
    </lineage>
</organism>
<evidence type="ECO:0000313" key="7">
    <source>
        <dbReference type="EMBL" id="GLL10611.1"/>
    </source>
</evidence>
<accession>A0A9W6L1S9</accession>
<reference evidence="7" key="1">
    <citation type="journal article" date="2014" name="Int. J. Syst. Evol. Microbiol.">
        <title>Complete genome sequence of Corynebacterium casei LMG S-19264T (=DSM 44701T), isolated from a smear-ripened cheese.</title>
        <authorList>
            <consortium name="US DOE Joint Genome Institute (JGI-PGF)"/>
            <person name="Walter F."/>
            <person name="Albersmeier A."/>
            <person name="Kalinowski J."/>
            <person name="Ruckert C."/>
        </authorList>
    </citation>
    <scope>NUCLEOTIDE SEQUENCE</scope>
    <source>
        <strain evidence="7">VKM Ac-1069</strain>
    </source>
</reference>
<keyword evidence="2" id="KW-1003">Cell membrane</keyword>
<keyword evidence="4 6" id="KW-1133">Transmembrane helix</keyword>
<feature type="transmembrane region" description="Helical" evidence="6">
    <location>
        <begin position="23"/>
        <end position="48"/>
    </location>
</feature>
<dbReference type="InterPro" id="IPR019108">
    <property type="entry name" value="Caa3_assmbl_CtaG-rel"/>
</dbReference>
<evidence type="ECO:0000256" key="3">
    <source>
        <dbReference type="ARBA" id="ARBA00022692"/>
    </source>
</evidence>
<name>A0A9W6L1S9_9PSEU</name>
<evidence type="ECO:0000256" key="1">
    <source>
        <dbReference type="ARBA" id="ARBA00004651"/>
    </source>
</evidence>
<reference evidence="7" key="2">
    <citation type="submission" date="2023-01" db="EMBL/GenBank/DDBJ databases">
        <authorList>
            <person name="Sun Q."/>
            <person name="Evtushenko L."/>
        </authorList>
    </citation>
    <scope>NUCLEOTIDE SEQUENCE</scope>
    <source>
        <strain evidence="7">VKM Ac-1069</strain>
    </source>
</reference>
<dbReference type="AlphaFoldDB" id="A0A9W6L1S9"/>
<dbReference type="Proteomes" id="UP001143463">
    <property type="component" value="Unassembled WGS sequence"/>
</dbReference>
<feature type="transmembrane region" description="Helical" evidence="6">
    <location>
        <begin position="100"/>
        <end position="120"/>
    </location>
</feature>
<feature type="transmembrane region" description="Helical" evidence="6">
    <location>
        <begin position="68"/>
        <end position="88"/>
    </location>
</feature>
<protein>
    <submittedName>
        <fullName evidence="7">Uncharacterized protein</fullName>
    </submittedName>
</protein>
<feature type="transmembrane region" description="Helical" evidence="6">
    <location>
        <begin position="199"/>
        <end position="217"/>
    </location>
</feature>
<evidence type="ECO:0000256" key="6">
    <source>
        <dbReference type="SAM" id="Phobius"/>
    </source>
</evidence>
<dbReference type="RefSeq" id="WP_156067161.1">
    <property type="nucleotide sequence ID" value="NZ_BAAAUZ010000002.1"/>
</dbReference>
<keyword evidence="8" id="KW-1185">Reference proteome</keyword>
<dbReference type="GO" id="GO:0005886">
    <property type="term" value="C:plasma membrane"/>
    <property type="evidence" value="ECO:0007669"/>
    <property type="project" value="UniProtKB-SubCell"/>
</dbReference>
<feature type="transmembrane region" description="Helical" evidence="6">
    <location>
        <begin position="160"/>
        <end position="179"/>
    </location>
</feature>
<feature type="transmembrane region" description="Helical" evidence="6">
    <location>
        <begin position="268"/>
        <end position="285"/>
    </location>
</feature>
<dbReference type="Pfam" id="PF09678">
    <property type="entry name" value="Caa3_CtaG"/>
    <property type="match status" value="1"/>
</dbReference>
<sequence length="298" mass="30308">MPDETGGDGRGATPANRPRLGRLVAAALAELVAATLVILGFAALWAPSEGTAAAVDHGHHGGGVSADVTTLVLAVVLVAGAVLAGWWLRGRGSPALSEVHVGLLVAGAAVVVVAVSPWAWDLAWSSHVGMMAQMMGLMVVGPALLVAAHRTGSVARMPPASGVRVGVLAVLYLLVLYAWHVPTLHGLVTSVPLVQMAQVVSTGLVGLLFCSAVLPRASDGPDVRRHRGVLVVGGGSGVLGLAMLLSPYPLMAGGAGFLGLGPLVDQRLAGALMMLIDVLVLIPLFRRTAPATERRPGP</sequence>
<evidence type="ECO:0000313" key="8">
    <source>
        <dbReference type="Proteomes" id="UP001143463"/>
    </source>
</evidence>